<organism evidence="2 3">
    <name type="scientific">Tardiphaga alba</name>
    <dbReference type="NCBI Taxonomy" id="340268"/>
    <lineage>
        <taxon>Bacteria</taxon>
        <taxon>Pseudomonadati</taxon>
        <taxon>Pseudomonadota</taxon>
        <taxon>Alphaproteobacteria</taxon>
        <taxon>Hyphomicrobiales</taxon>
        <taxon>Nitrobacteraceae</taxon>
        <taxon>Tardiphaga</taxon>
    </lineage>
</organism>
<dbReference type="EMBL" id="CP036498">
    <property type="protein sequence ID" value="QUS40695.1"/>
    <property type="molecule type" value="Genomic_DNA"/>
</dbReference>
<reference evidence="2 3" key="1">
    <citation type="submission" date="2019-02" db="EMBL/GenBank/DDBJ databases">
        <title>Emended description of the genus Rhodopseudomonas and description of Rhodopseudomonas albus sp. nov., a non-phototrophic, heavy-metal-tolerant bacterium isolated from garden soil.</title>
        <authorList>
            <person name="Bao Z."/>
            <person name="Cao W.W."/>
            <person name="Sato Y."/>
            <person name="Nishizawa T."/>
            <person name="Zhao J."/>
            <person name="Guo Y."/>
            <person name="Ohta H."/>
        </authorList>
    </citation>
    <scope>NUCLEOTIDE SEQUENCE [LARGE SCALE GENOMIC DNA]</scope>
    <source>
        <strain evidence="2 3">SK50-23</strain>
    </source>
</reference>
<protein>
    <recommendedName>
        <fullName evidence="1">SH3b domain-containing protein</fullName>
    </recommendedName>
</protein>
<name>A0ABX8AEF5_9BRAD</name>
<evidence type="ECO:0000313" key="2">
    <source>
        <dbReference type="EMBL" id="QUS40695.1"/>
    </source>
</evidence>
<dbReference type="Gene3D" id="2.30.30.40">
    <property type="entry name" value="SH3 Domains"/>
    <property type="match status" value="1"/>
</dbReference>
<proteinExistence type="predicted"/>
<evidence type="ECO:0000313" key="3">
    <source>
        <dbReference type="Proteomes" id="UP000682843"/>
    </source>
</evidence>
<keyword evidence="3" id="KW-1185">Reference proteome</keyword>
<dbReference type="Pfam" id="PF08239">
    <property type="entry name" value="SH3_3"/>
    <property type="match status" value="1"/>
</dbReference>
<gene>
    <name evidence="2" type="ORF">RPMA_19050</name>
</gene>
<dbReference type="Proteomes" id="UP000682843">
    <property type="component" value="Chromosome"/>
</dbReference>
<dbReference type="InterPro" id="IPR003646">
    <property type="entry name" value="SH3-like_bac-type"/>
</dbReference>
<feature type="domain" description="SH3b" evidence="1">
    <location>
        <begin position="35"/>
        <end position="80"/>
    </location>
</feature>
<sequence length="91" mass="10219">MNVKNLIVRSAIVVMFGSVFIVEAEADPARSRGPVKLRAAPDASFAVIDVIPGGARVDTRYCISNRWCRVIWRGSIGWVEYRQLRLLSRKS</sequence>
<accession>A0ABX8AEF5</accession>
<evidence type="ECO:0000259" key="1">
    <source>
        <dbReference type="Pfam" id="PF08239"/>
    </source>
</evidence>